<feature type="compositionally biased region" description="Low complexity" evidence="1">
    <location>
        <begin position="757"/>
        <end position="768"/>
    </location>
</feature>
<feature type="region of interest" description="Disordered" evidence="1">
    <location>
        <begin position="796"/>
        <end position="819"/>
    </location>
</feature>
<dbReference type="OrthoDB" id="420564at2759"/>
<dbReference type="STRING" id="1353009.A0A1Y2IDT3"/>
<keyword evidence="3" id="KW-1185">Reference proteome</keyword>
<feature type="compositionally biased region" description="Gly residues" evidence="1">
    <location>
        <begin position="146"/>
        <end position="159"/>
    </location>
</feature>
<sequence length="973" mass="103598">MSERISDTGGSNGERGGGRGGDGRRWWSKRLLKKGGPDQNSFAPLEATRPPASSGAGEQAEQETVSTSLDVVVAAQDIPRTASGALHGGPVDVQGSWRSGAGTLGFLPPPPGILDQPSYATGWSQVGHARGSVGGRGRGRARAGDRGGGQVYRGPGRGGALAAQVPPHGLEERDHSYLAGPHSGRGWDNGIGRGDRGRGVRGGGRGRGRGNFFNSASLPGLSQDATSPFAPTNASPQRGLGWRGRGRGRGSSFNSPSSSGSPGDAGSPILRDAPPHLLQFDYRGRGRGGYNGLFSPERGRGPSRGFSRGWRARGGASERGRGRGIYAPDYNGGGNGGYGSQRDYHRQDRVDYCGGRPAVDDLPPPRDMMQGVLVPALQSFSPPEVAHPDEPISLVNFRCIGSYTWRDGADPTIIVPGSVRAWRDPSLPITVRSDNGIRMLNENGYRMGPASSLIPIFRAVDAFIPARHDGKLGELAGDDEWPNPAVEWPAVDIVTDRNNLRKLMRWLREYRVDPVSPPPSTSSTTATSDIGDADTANKPAGSTPATEAEWDPRKDFRIDLRLGGDKTVLMDRWAIFDRERVVPPKGGCRDNFIREAMAGPPGCNNSAGHYRIVQYEIDGLNLVVRWEVDACVGESNSAPLSASSTSDPSDPVTPPPTLASPIIPVRSPVVDIDELARWDDTTDTGGGAAWGVSEASAAVPSWDDQPAPLPQAATPTKPVPTVDIDKLALWEDDDTHANSWGVPATPVSSASPIGQLNTNTPNNGANGPVSSAWDSPAEDSTSAWVAHTTTATNTTINDDALTGWDGPASSDGAAWGVDTPVDTPVDDDEKSPVPELKVIHGGSLLPQSSVLELATRSSQYIDNIRVEDTFIQLFLTQTPTHLVAVHTRGTFDRIIRQELDSEELNAVKEDAEMRRSVCAFVALLREIQALVKEHGPTGRLSLVCQKGKLDVYSRVEKGRDVLLDSELSRFDGH</sequence>
<feature type="region of interest" description="Disordered" evidence="1">
    <location>
        <begin position="289"/>
        <end position="343"/>
    </location>
</feature>
<feature type="compositionally biased region" description="Gly residues" evidence="1">
    <location>
        <begin position="10"/>
        <end position="20"/>
    </location>
</feature>
<gene>
    <name evidence="2" type="ORF">PYCCODRAFT_1045292</name>
</gene>
<evidence type="ECO:0000313" key="2">
    <source>
        <dbReference type="EMBL" id="OSC98061.1"/>
    </source>
</evidence>
<feature type="compositionally biased region" description="Low complexity" evidence="1">
    <location>
        <begin position="303"/>
        <end position="315"/>
    </location>
</feature>
<feature type="region of interest" description="Disordered" evidence="1">
    <location>
        <begin position="514"/>
        <end position="550"/>
    </location>
</feature>
<feature type="compositionally biased region" description="Polar residues" evidence="1">
    <location>
        <begin position="746"/>
        <end position="756"/>
    </location>
</feature>
<evidence type="ECO:0000313" key="3">
    <source>
        <dbReference type="Proteomes" id="UP000193067"/>
    </source>
</evidence>
<feature type="compositionally biased region" description="Low complexity" evidence="1">
    <location>
        <begin position="521"/>
        <end position="536"/>
    </location>
</feature>
<proteinExistence type="predicted"/>
<feature type="compositionally biased region" description="Low complexity" evidence="1">
    <location>
        <begin position="637"/>
        <end position="650"/>
    </location>
</feature>
<dbReference type="Proteomes" id="UP000193067">
    <property type="component" value="Unassembled WGS sequence"/>
</dbReference>
<reference evidence="2 3" key="1">
    <citation type="journal article" date="2015" name="Biotechnol. Biofuels">
        <title>Enhanced degradation of softwood versus hardwood by the white-rot fungus Pycnoporus coccineus.</title>
        <authorList>
            <person name="Couturier M."/>
            <person name="Navarro D."/>
            <person name="Chevret D."/>
            <person name="Henrissat B."/>
            <person name="Piumi F."/>
            <person name="Ruiz-Duenas F.J."/>
            <person name="Martinez A.T."/>
            <person name="Grigoriev I.V."/>
            <person name="Riley R."/>
            <person name="Lipzen A."/>
            <person name="Berrin J.G."/>
            <person name="Master E.R."/>
            <person name="Rosso M.N."/>
        </authorList>
    </citation>
    <scope>NUCLEOTIDE SEQUENCE [LARGE SCALE GENOMIC DNA]</scope>
    <source>
        <strain evidence="2 3">BRFM310</strain>
    </source>
</reference>
<accession>A0A1Y2IDT3</accession>
<protein>
    <submittedName>
        <fullName evidence="2">Uncharacterized protein</fullName>
    </submittedName>
</protein>
<feature type="compositionally biased region" description="Low complexity" evidence="1">
    <location>
        <begin position="250"/>
        <end position="268"/>
    </location>
</feature>
<feature type="region of interest" description="Disordered" evidence="1">
    <location>
        <begin position="635"/>
        <end position="662"/>
    </location>
</feature>
<dbReference type="PANTHER" id="PTHR35179">
    <property type="entry name" value="PROTEIN CBG02620"/>
    <property type="match status" value="1"/>
</dbReference>
<feature type="region of interest" description="Disordered" evidence="1">
    <location>
        <begin position="737"/>
        <end position="782"/>
    </location>
</feature>
<feature type="region of interest" description="Disordered" evidence="1">
    <location>
        <begin position="80"/>
        <end position="273"/>
    </location>
</feature>
<evidence type="ECO:0000256" key="1">
    <source>
        <dbReference type="SAM" id="MobiDB-lite"/>
    </source>
</evidence>
<name>A0A1Y2IDT3_TRAC3</name>
<dbReference type="EMBL" id="KZ084143">
    <property type="protein sequence ID" value="OSC98061.1"/>
    <property type="molecule type" value="Genomic_DNA"/>
</dbReference>
<dbReference type="AlphaFoldDB" id="A0A1Y2IDT3"/>
<feature type="compositionally biased region" description="Polar residues" evidence="1">
    <location>
        <begin position="223"/>
        <end position="235"/>
    </location>
</feature>
<organism evidence="2 3">
    <name type="scientific">Trametes coccinea (strain BRFM310)</name>
    <name type="common">Pycnoporus coccineus</name>
    <dbReference type="NCBI Taxonomy" id="1353009"/>
    <lineage>
        <taxon>Eukaryota</taxon>
        <taxon>Fungi</taxon>
        <taxon>Dikarya</taxon>
        <taxon>Basidiomycota</taxon>
        <taxon>Agaricomycotina</taxon>
        <taxon>Agaricomycetes</taxon>
        <taxon>Polyporales</taxon>
        <taxon>Polyporaceae</taxon>
        <taxon>Trametes</taxon>
    </lineage>
</organism>
<feature type="region of interest" description="Disordered" evidence="1">
    <location>
        <begin position="1"/>
        <end position="68"/>
    </location>
</feature>
<dbReference type="PANTHER" id="PTHR35179:SF2">
    <property type="entry name" value="START DOMAIN-CONTAINING PROTEIN"/>
    <property type="match status" value="1"/>
</dbReference>